<comment type="caution">
    <text evidence="1">The sequence shown here is derived from an EMBL/GenBank/DDBJ whole genome shotgun (WGS) entry which is preliminary data.</text>
</comment>
<gene>
    <name evidence="1" type="ORF">EVAR_63471_1</name>
</gene>
<name>A0A4C1YCZ9_EUMVA</name>
<keyword evidence="2" id="KW-1185">Reference proteome</keyword>
<sequence length="84" mass="9688">MHARAQHPPRGVKGFQHCKLFQKRINYLLSNAWAQLHNSIFSEFQRSHEIFHRPAPFVPLYFPPPPLTRCRGPPPQSPAKPPAI</sequence>
<organism evidence="1 2">
    <name type="scientific">Eumeta variegata</name>
    <name type="common">Bagworm moth</name>
    <name type="synonym">Eumeta japonica</name>
    <dbReference type="NCBI Taxonomy" id="151549"/>
    <lineage>
        <taxon>Eukaryota</taxon>
        <taxon>Metazoa</taxon>
        <taxon>Ecdysozoa</taxon>
        <taxon>Arthropoda</taxon>
        <taxon>Hexapoda</taxon>
        <taxon>Insecta</taxon>
        <taxon>Pterygota</taxon>
        <taxon>Neoptera</taxon>
        <taxon>Endopterygota</taxon>
        <taxon>Lepidoptera</taxon>
        <taxon>Glossata</taxon>
        <taxon>Ditrysia</taxon>
        <taxon>Tineoidea</taxon>
        <taxon>Psychidae</taxon>
        <taxon>Oiketicinae</taxon>
        <taxon>Eumeta</taxon>
    </lineage>
</organism>
<dbReference type="Proteomes" id="UP000299102">
    <property type="component" value="Unassembled WGS sequence"/>
</dbReference>
<dbReference type="EMBL" id="BGZK01001160">
    <property type="protein sequence ID" value="GBP72910.1"/>
    <property type="molecule type" value="Genomic_DNA"/>
</dbReference>
<evidence type="ECO:0000313" key="2">
    <source>
        <dbReference type="Proteomes" id="UP000299102"/>
    </source>
</evidence>
<dbReference type="AlphaFoldDB" id="A0A4C1YCZ9"/>
<accession>A0A4C1YCZ9</accession>
<protein>
    <submittedName>
        <fullName evidence="1">Uncharacterized protein</fullName>
    </submittedName>
</protein>
<proteinExistence type="predicted"/>
<reference evidence="1 2" key="1">
    <citation type="journal article" date="2019" name="Commun. Biol.">
        <title>The bagworm genome reveals a unique fibroin gene that provides high tensile strength.</title>
        <authorList>
            <person name="Kono N."/>
            <person name="Nakamura H."/>
            <person name="Ohtoshi R."/>
            <person name="Tomita M."/>
            <person name="Numata K."/>
            <person name="Arakawa K."/>
        </authorList>
    </citation>
    <scope>NUCLEOTIDE SEQUENCE [LARGE SCALE GENOMIC DNA]</scope>
</reference>
<evidence type="ECO:0000313" key="1">
    <source>
        <dbReference type="EMBL" id="GBP72910.1"/>
    </source>
</evidence>